<dbReference type="PANTHER" id="PTHR43085:SF1">
    <property type="entry name" value="PSEUDOURIDINE KINASE-RELATED"/>
    <property type="match status" value="1"/>
</dbReference>
<keyword evidence="5" id="KW-0067">ATP-binding</keyword>
<keyword evidence="9" id="KW-1185">Reference proteome</keyword>
<name>A0ABP7ZCG0_9ACTN</name>
<dbReference type="PROSITE" id="PS00584">
    <property type="entry name" value="PFKB_KINASES_2"/>
    <property type="match status" value="1"/>
</dbReference>
<organism evidence="8 9">
    <name type="scientific">Actinomadura keratinilytica</name>
    <dbReference type="NCBI Taxonomy" id="547461"/>
    <lineage>
        <taxon>Bacteria</taxon>
        <taxon>Bacillati</taxon>
        <taxon>Actinomycetota</taxon>
        <taxon>Actinomycetes</taxon>
        <taxon>Streptosporangiales</taxon>
        <taxon>Thermomonosporaceae</taxon>
        <taxon>Actinomadura</taxon>
    </lineage>
</organism>
<dbReference type="Pfam" id="PF00294">
    <property type="entry name" value="PfkB"/>
    <property type="match status" value="1"/>
</dbReference>
<keyword evidence="2" id="KW-0808">Transferase</keyword>
<dbReference type="EMBL" id="BAABDO010000111">
    <property type="protein sequence ID" value="GAA4153387.1"/>
    <property type="molecule type" value="Genomic_DNA"/>
</dbReference>
<keyword evidence="4" id="KW-0418">Kinase</keyword>
<evidence type="ECO:0000313" key="9">
    <source>
        <dbReference type="Proteomes" id="UP001500266"/>
    </source>
</evidence>
<comment type="similarity">
    <text evidence="1">Belongs to the carbohydrate kinase PfkB family.</text>
</comment>
<evidence type="ECO:0000256" key="3">
    <source>
        <dbReference type="ARBA" id="ARBA00022741"/>
    </source>
</evidence>
<dbReference type="Proteomes" id="UP001500266">
    <property type="component" value="Unassembled WGS sequence"/>
</dbReference>
<gene>
    <name evidence="8" type="ORF">GCM10022416_52450</name>
</gene>
<comment type="caution">
    <text evidence="8">The sequence shown here is derived from an EMBL/GenBank/DDBJ whole genome shotgun (WGS) entry which is preliminary data.</text>
</comment>
<dbReference type="InterPro" id="IPR011611">
    <property type="entry name" value="PfkB_dom"/>
</dbReference>
<proteinExistence type="inferred from homology"/>
<evidence type="ECO:0000256" key="2">
    <source>
        <dbReference type="ARBA" id="ARBA00022679"/>
    </source>
</evidence>
<evidence type="ECO:0000256" key="4">
    <source>
        <dbReference type="ARBA" id="ARBA00022777"/>
    </source>
</evidence>
<accession>A0ABP7ZCG0</accession>
<dbReference type="InterPro" id="IPR050306">
    <property type="entry name" value="PfkB_Carbo_kinase"/>
</dbReference>
<dbReference type="SUPFAM" id="SSF53613">
    <property type="entry name" value="Ribokinase-like"/>
    <property type="match status" value="1"/>
</dbReference>
<dbReference type="InterPro" id="IPR029056">
    <property type="entry name" value="Ribokinase-like"/>
</dbReference>
<evidence type="ECO:0000256" key="5">
    <source>
        <dbReference type="ARBA" id="ARBA00022840"/>
    </source>
</evidence>
<feature type="region of interest" description="Disordered" evidence="6">
    <location>
        <begin position="263"/>
        <end position="286"/>
    </location>
</feature>
<evidence type="ECO:0000256" key="1">
    <source>
        <dbReference type="ARBA" id="ARBA00010688"/>
    </source>
</evidence>
<feature type="compositionally biased region" description="Pro residues" evidence="6">
    <location>
        <begin position="195"/>
        <end position="209"/>
    </location>
</feature>
<feature type="region of interest" description="Disordered" evidence="6">
    <location>
        <begin position="191"/>
        <end position="239"/>
    </location>
</feature>
<evidence type="ECO:0000259" key="7">
    <source>
        <dbReference type="Pfam" id="PF00294"/>
    </source>
</evidence>
<dbReference type="InterPro" id="IPR002173">
    <property type="entry name" value="Carboh/pur_kinase_PfkB_CS"/>
</dbReference>
<keyword evidence="3" id="KW-0547">Nucleotide-binding</keyword>
<dbReference type="PANTHER" id="PTHR43085">
    <property type="entry name" value="HEXOKINASE FAMILY MEMBER"/>
    <property type="match status" value="1"/>
</dbReference>
<evidence type="ECO:0000256" key="6">
    <source>
        <dbReference type="SAM" id="MobiDB-lite"/>
    </source>
</evidence>
<protein>
    <recommendedName>
        <fullName evidence="7">Carbohydrate kinase PfkB domain-containing protein</fullName>
    </recommendedName>
</protein>
<evidence type="ECO:0000313" key="8">
    <source>
        <dbReference type="EMBL" id="GAA4153387.1"/>
    </source>
</evidence>
<feature type="domain" description="Carbohydrate kinase PfkB" evidence="7">
    <location>
        <begin position="7"/>
        <end position="187"/>
    </location>
</feature>
<reference evidence="9" key="1">
    <citation type="journal article" date="2019" name="Int. J. Syst. Evol. Microbiol.">
        <title>The Global Catalogue of Microorganisms (GCM) 10K type strain sequencing project: providing services to taxonomists for standard genome sequencing and annotation.</title>
        <authorList>
            <consortium name="The Broad Institute Genomics Platform"/>
            <consortium name="The Broad Institute Genome Sequencing Center for Infectious Disease"/>
            <person name="Wu L."/>
            <person name="Ma J."/>
        </authorList>
    </citation>
    <scope>NUCLEOTIDE SEQUENCE [LARGE SCALE GENOMIC DNA]</scope>
    <source>
        <strain evidence="9">JCM 17316</strain>
    </source>
</reference>
<dbReference type="Gene3D" id="3.40.1190.20">
    <property type="match status" value="1"/>
</dbReference>
<sequence>MQRGPEPTALAVASFDRAGSAAYTFYVEGTADRLFRAPSHLPAAARALMPGSCSLALEPGATAYESLMRDAAARGVLVAPDPNIRPGLITDAETYRARFRSWLRYVDLVKVSEEDMRWLGGDPGDWLAANPAAVVVTRGAEGLTVFTRCREPVDVPGEPVDVVDTIGAGDTVYAALVHALAERNLLTGAACSASPPAPRPSPAPAPAPTPSLDRTARPRARLTNMPSIAASGRGRRSRQVAGESVVLALGRALPLVTVLRTAPTVVGSPPGPEWNRSPSPTPPRSS</sequence>